<dbReference type="AlphaFoldDB" id="A0AAN8TWB8"/>
<dbReference type="InterPro" id="IPR011065">
    <property type="entry name" value="Kunitz_inhibitor_STI-like_sf"/>
</dbReference>
<dbReference type="GO" id="GO:0004866">
    <property type="term" value="F:endopeptidase inhibitor activity"/>
    <property type="evidence" value="ECO:0007669"/>
    <property type="project" value="InterPro"/>
</dbReference>
<gene>
    <name evidence="5" type="ORF">RDI58_008378</name>
</gene>
<keyword evidence="2" id="KW-0646">Protease inhibitor</keyword>
<dbReference type="InterPro" id="IPR002160">
    <property type="entry name" value="Prot_inh_Kunz-lg"/>
</dbReference>
<dbReference type="Proteomes" id="UP001371456">
    <property type="component" value="Unassembled WGS sequence"/>
</dbReference>
<dbReference type="SUPFAM" id="SSF50386">
    <property type="entry name" value="STI-like"/>
    <property type="match status" value="1"/>
</dbReference>
<dbReference type="PROSITE" id="PS51257">
    <property type="entry name" value="PROKAR_LIPOPROTEIN"/>
    <property type="match status" value="1"/>
</dbReference>
<name>A0AAN8TWB8_SOLBU</name>
<comment type="similarity">
    <text evidence="1">Belongs to the protease inhibitor I3 (leguminous Kunitz-type inhibitor) family.</text>
</comment>
<evidence type="ECO:0000313" key="6">
    <source>
        <dbReference type="Proteomes" id="UP001371456"/>
    </source>
</evidence>
<feature type="region of interest" description="Disordered" evidence="3">
    <location>
        <begin position="62"/>
        <end position="91"/>
    </location>
</feature>
<reference evidence="5 6" key="1">
    <citation type="submission" date="2024-02" db="EMBL/GenBank/DDBJ databases">
        <title>de novo genome assembly of Solanum bulbocastanum strain 11H21.</title>
        <authorList>
            <person name="Hosaka A.J."/>
        </authorList>
    </citation>
    <scope>NUCLEOTIDE SEQUENCE [LARGE SCALE GENOMIC DNA]</scope>
    <source>
        <tissue evidence="5">Young leaves</tissue>
    </source>
</reference>
<sequence length="91" mass="10020">MKSVVLLISVVVAFWCSCTSATTPNQVLQVVCDIDGNILRSDNRYFVVSAIRGSGGGEVFRDSTVEGSSRCPEQYREDRNKGMSDQRQGNK</sequence>
<dbReference type="EMBL" id="JBANQN010000003">
    <property type="protein sequence ID" value="KAK6794925.1"/>
    <property type="molecule type" value="Genomic_DNA"/>
</dbReference>
<keyword evidence="6" id="KW-1185">Reference proteome</keyword>
<protein>
    <recommendedName>
        <fullName evidence="7">Secreted protein</fullName>
    </recommendedName>
</protein>
<feature type="signal peptide" evidence="4">
    <location>
        <begin position="1"/>
        <end position="21"/>
    </location>
</feature>
<dbReference type="PROSITE" id="PS00283">
    <property type="entry name" value="SOYBEAN_KUNITZ"/>
    <property type="match status" value="1"/>
</dbReference>
<evidence type="ECO:0000256" key="4">
    <source>
        <dbReference type="SAM" id="SignalP"/>
    </source>
</evidence>
<organism evidence="5 6">
    <name type="scientific">Solanum bulbocastanum</name>
    <name type="common">Wild potato</name>
    <dbReference type="NCBI Taxonomy" id="147425"/>
    <lineage>
        <taxon>Eukaryota</taxon>
        <taxon>Viridiplantae</taxon>
        <taxon>Streptophyta</taxon>
        <taxon>Embryophyta</taxon>
        <taxon>Tracheophyta</taxon>
        <taxon>Spermatophyta</taxon>
        <taxon>Magnoliopsida</taxon>
        <taxon>eudicotyledons</taxon>
        <taxon>Gunneridae</taxon>
        <taxon>Pentapetalae</taxon>
        <taxon>asterids</taxon>
        <taxon>lamiids</taxon>
        <taxon>Solanales</taxon>
        <taxon>Solanaceae</taxon>
        <taxon>Solanoideae</taxon>
        <taxon>Solaneae</taxon>
        <taxon>Solanum</taxon>
    </lineage>
</organism>
<evidence type="ECO:0008006" key="7">
    <source>
        <dbReference type="Google" id="ProtNLM"/>
    </source>
</evidence>
<comment type="caution">
    <text evidence="5">The sequence shown here is derived from an EMBL/GenBank/DDBJ whole genome shotgun (WGS) entry which is preliminary data.</text>
</comment>
<evidence type="ECO:0000256" key="3">
    <source>
        <dbReference type="SAM" id="MobiDB-lite"/>
    </source>
</evidence>
<feature type="chain" id="PRO_5043008497" description="Secreted protein" evidence="4">
    <location>
        <begin position="22"/>
        <end position="91"/>
    </location>
</feature>
<evidence type="ECO:0000313" key="5">
    <source>
        <dbReference type="EMBL" id="KAK6794925.1"/>
    </source>
</evidence>
<dbReference type="Gene3D" id="2.80.10.50">
    <property type="match status" value="1"/>
</dbReference>
<evidence type="ECO:0000256" key="1">
    <source>
        <dbReference type="ARBA" id="ARBA00005440"/>
    </source>
</evidence>
<accession>A0AAN8TWB8</accession>
<feature type="compositionally biased region" description="Basic and acidic residues" evidence="3">
    <location>
        <begin position="73"/>
        <end position="84"/>
    </location>
</feature>
<evidence type="ECO:0000256" key="2">
    <source>
        <dbReference type="ARBA" id="ARBA00022690"/>
    </source>
</evidence>
<keyword evidence="4" id="KW-0732">Signal</keyword>
<proteinExistence type="inferred from homology"/>